<keyword evidence="1" id="KW-0472">Membrane</keyword>
<evidence type="ECO:0000256" key="1">
    <source>
        <dbReference type="SAM" id="Phobius"/>
    </source>
</evidence>
<dbReference type="AlphaFoldDB" id="A0A0M3IWZ8"/>
<sequence length="48" mass="5428">MVVCPIDALTSCNILLYFMIVVISIVNISELHSLFYLTFYSSDCHISV</sequence>
<evidence type="ECO:0000313" key="2">
    <source>
        <dbReference type="Proteomes" id="UP000036681"/>
    </source>
</evidence>
<protein>
    <submittedName>
        <fullName evidence="3">Uncharacterized protein</fullName>
    </submittedName>
</protein>
<keyword evidence="1" id="KW-0812">Transmembrane</keyword>
<organism evidence="2 3">
    <name type="scientific">Ascaris lumbricoides</name>
    <name type="common">Giant roundworm</name>
    <dbReference type="NCBI Taxonomy" id="6252"/>
    <lineage>
        <taxon>Eukaryota</taxon>
        <taxon>Metazoa</taxon>
        <taxon>Ecdysozoa</taxon>
        <taxon>Nematoda</taxon>
        <taxon>Chromadorea</taxon>
        <taxon>Rhabditida</taxon>
        <taxon>Spirurina</taxon>
        <taxon>Ascaridomorpha</taxon>
        <taxon>Ascaridoidea</taxon>
        <taxon>Ascarididae</taxon>
        <taxon>Ascaris</taxon>
    </lineage>
</organism>
<feature type="transmembrane region" description="Helical" evidence="1">
    <location>
        <begin position="14"/>
        <end position="37"/>
    </location>
</feature>
<keyword evidence="1" id="KW-1133">Transmembrane helix</keyword>
<keyword evidence="2" id="KW-1185">Reference proteome</keyword>
<reference evidence="3" key="1">
    <citation type="submission" date="2017-02" db="UniProtKB">
        <authorList>
            <consortium name="WormBaseParasite"/>
        </authorList>
    </citation>
    <scope>IDENTIFICATION</scope>
</reference>
<accession>A0A0M3IWZ8</accession>
<dbReference type="WBParaSite" id="ALUE_0002327601-mRNA-1">
    <property type="protein sequence ID" value="ALUE_0002327601-mRNA-1"/>
    <property type="gene ID" value="ALUE_0002327601"/>
</dbReference>
<proteinExistence type="predicted"/>
<dbReference type="Proteomes" id="UP000036681">
    <property type="component" value="Unplaced"/>
</dbReference>
<name>A0A0M3IWZ8_ASCLU</name>
<evidence type="ECO:0000313" key="3">
    <source>
        <dbReference type="WBParaSite" id="ALUE_0002327601-mRNA-1"/>
    </source>
</evidence>